<dbReference type="GO" id="GO:0005886">
    <property type="term" value="C:plasma membrane"/>
    <property type="evidence" value="ECO:0007669"/>
    <property type="project" value="TreeGrafter"/>
</dbReference>
<evidence type="ECO:0000256" key="2">
    <source>
        <dbReference type="PROSITE-ProRule" id="PRU00196"/>
    </source>
</evidence>
<dbReference type="InterPro" id="IPR001190">
    <property type="entry name" value="SRCR"/>
</dbReference>
<name>A0A9Q1FYB6_SYNKA</name>
<dbReference type="SMART" id="SM00202">
    <property type="entry name" value="SR"/>
    <property type="match status" value="1"/>
</dbReference>
<dbReference type="SUPFAM" id="SSF48726">
    <property type="entry name" value="Immunoglobulin"/>
    <property type="match status" value="2"/>
</dbReference>
<gene>
    <name evidence="6" type="ORF">SKAU_G00101470</name>
</gene>
<dbReference type="Proteomes" id="UP001152622">
    <property type="component" value="Chromosome 3"/>
</dbReference>
<comment type="caution">
    <text evidence="2">Lacks conserved residue(s) required for the propagation of feature annotation.</text>
</comment>
<dbReference type="PANTHER" id="PTHR48071:SF23">
    <property type="entry name" value="SI:CH211-150O23.3"/>
    <property type="match status" value="1"/>
</dbReference>
<evidence type="ECO:0000313" key="7">
    <source>
        <dbReference type="Proteomes" id="UP001152622"/>
    </source>
</evidence>
<dbReference type="EMBL" id="JAINUF010000003">
    <property type="protein sequence ID" value="KAJ8370119.1"/>
    <property type="molecule type" value="Genomic_DNA"/>
</dbReference>
<dbReference type="PROSITE" id="PS50835">
    <property type="entry name" value="IG_LIKE"/>
    <property type="match status" value="1"/>
</dbReference>
<dbReference type="SMART" id="SM00409">
    <property type="entry name" value="IG"/>
    <property type="match status" value="2"/>
</dbReference>
<dbReference type="GO" id="GO:0031638">
    <property type="term" value="P:zymogen activation"/>
    <property type="evidence" value="ECO:0007669"/>
    <property type="project" value="TreeGrafter"/>
</dbReference>
<dbReference type="Pfam" id="PF00530">
    <property type="entry name" value="SRCR"/>
    <property type="match status" value="1"/>
</dbReference>
<keyword evidence="7" id="KW-1185">Reference proteome</keyword>
<keyword evidence="3" id="KW-0812">Transmembrane</keyword>
<comment type="caution">
    <text evidence="6">The sequence shown here is derived from an EMBL/GenBank/DDBJ whole genome shotgun (WGS) entry which is preliminary data.</text>
</comment>
<dbReference type="InterPro" id="IPR007110">
    <property type="entry name" value="Ig-like_dom"/>
</dbReference>
<reference evidence="6" key="1">
    <citation type="journal article" date="2023" name="Science">
        <title>Genome structures resolve the early diversification of teleost fishes.</title>
        <authorList>
            <person name="Parey E."/>
            <person name="Louis A."/>
            <person name="Montfort J."/>
            <person name="Bouchez O."/>
            <person name="Roques C."/>
            <person name="Iampietro C."/>
            <person name="Lluch J."/>
            <person name="Castinel A."/>
            <person name="Donnadieu C."/>
            <person name="Desvignes T."/>
            <person name="Floi Bucao C."/>
            <person name="Jouanno E."/>
            <person name="Wen M."/>
            <person name="Mejri S."/>
            <person name="Dirks R."/>
            <person name="Jansen H."/>
            <person name="Henkel C."/>
            <person name="Chen W.J."/>
            <person name="Zahm M."/>
            <person name="Cabau C."/>
            <person name="Klopp C."/>
            <person name="Thompson A.W."/>
            <person name="Robinson-Rechavi M."/>
            <person name="Braasch I."/>
            <person name="Lecointre G."/>
            <person name="Bobe J."/>
            <person name="Postlethwait J.H."/>
            <person name="Berthelot C."/>
            <person name="Roest Crollius H."/>
            <person name="Guiguen Y."/>
        </authorList>
    </citation>
    <scope>NUCLEOTIDE SEQUENCE</scope>
    <source>
        <strain evidence="6">WJC10195</strain>
    </source>
</reference>
<dbReference type="FunFam" id="3.10.250.10:FF:000009">
    <property type="entry name" value="WC1"/>
    <property type="match status" value="1"/>
</dbReference>
<dbReference type="PROSITE" id="PS50287">
    <property type="entry name" value="SRCR_2"/>
    <property type="match status" value="1"/>
</dbReference>
<sequence length="419" mass="46180">MLGCLLSNELVLQCRLPATRMLTVVFIMTLGITLTLGNVVDMSDSLPVRLVDGGNCSGRVEVYRSRQWGTVCGYGWDLRDANVVCRELGCGWATGTPRNGLFGRGRGVIWLTNIQCSGEEEELAQCRVRSIWSRLEDSHCSHHDDAAAECSGPLERPALSLLSDQSAFSPGEAVRFSCSAPPIPYYITDFYLYRQGPAGPLAYLRATPRQTRAELTVVNMEAPKEASYTCVYRIQGGHTLRSPPSNPINITVVELHTPEIWYNVSVVAPPSRVVRGHGFNVTCSTPHHYPGGSIQLRLVRSNGTERQSVPAFSPSVTFTFPSAQASHEGYYYCLHRVQLGGRVFTSRESQPLPIILIEPTPLLSAMEVSWLASAIIFVVAVLVIVAVACGLRKRKRTPTELERHSRTCVENTYMALPVK</sequence>
<dbReference type="InterPro" id="IPR013783">
    <property type="entry name" value="Ig-like_fold"/>
</dbReference>
<dbReference type="GO" id="GO:0004252">
    <property type="term" value="F:serine-type endopeptidase activity"/>
    <property type="evidence" value="ECO:0007669"/>
    <property type="project" value="TreeGrafter"/>
</dbReference>
<evidence type="ECO:0000313" key="6">
    <source>
        <dbReference type="EMBL" id="KAJ8370119.1"/>
    </source>
</evidence>
<dbReference type="SUPFAM" id="SSF56487">
    <property type="entry name" value="SRCR-like"/>
    <property type="match status" value="1"/>
</dbReference>
<dbReference type="GO" id="GO:0005615">
    <property type="term" value="C:extracellular space"/>
    <property type="evidence" value="ECO:0007669"/>
    <property type="project" value="TreeGrafter"/>
</dbReference>
<dbReference type="PANTHER" id="PTHR48071">
    <property type="entry name" value="SRCR DOMAIN-CONTAINING PROTEIN"/>
    <property type="match status" value="1"/>
</dbReference>
<feature type="transmembrane region" description="Helical" evidence="3">
    <location>
        <begin position="370"/>
        <end position="391"/>
    </location>
</feature>
<feature type="domain" description="SRCR" evidence="4">
    <location>
        <begin position="48"/>
        <end position="151"/>
    </location>
</feature>
<evidence type="ECO:0000259" key="5">
    <source>
        <dbReference type="PROSITE" id="PS50835"/>
    </source>
</evidence>
<keyword evidence="1 2" id="KW-1015">Disulfide bond</keyword>
<dbReference type="InterPro" id="IPR036772">
    <property type="entry name" value="SRCR-like_dom_sf"/>
</dbReference>
<evidence type="ECO:0008006" key="8">
    <source>
        <dbReference type="Google" id="ProtNLM"/>
    </source>
</evidence>
<keyword evidence="3" id="KW-1133">Transmembrane helix</keyword>
<dbReference type="InterPro" id="IPR003599">
    <property type="entry name" value="Ig_sub"/>
</dbReference>
<feature type="disulfide bond" evidence="2">
    <location>
        <begin position="116"/>
        <end position="126"/>
    </location>
</feature>
<evidence type="ECO:0000256" key="3">
    <source>
        <dbReference type="SAM" id="Phobius"/>
    </source>
</evidence>
<feature type="domain" description="Ig-like" evidence="5">
    <location>
        <begin position="157"/>
        <end position="230"/>
    </location>
</feature>
<organism evidence="6 7">
    <name type="scientific">Synaphobranchus kaupii</name>
    <name type="common">Kaup's arrowtooth eel</name>
    <dbReference type="NCBI Taxonomy" id="118154"/>
    <lineage>
        <taxon>Eukaryota</taxon>
        <taxon>Metazoa</taxon>
        <taxon>Chordata</taxon>
        <taxon>Craniata</taxon>
        <taxon>Vertebrata</taxon>
        <taxon>Euteleostomi</taxon>
        <taxon>Actinopterygii</taxon>
        <taxon>Neopterygii</taxon>
        <taxon>Teleostei</taxon>
        <taxon>Anguilliformes</taxon>
        <taxon>Synaphobranchidae</taxon>
        <taxon>Synaphobranchus</taxon>
    </lineage>
</organism>
<dbReference type="PRINTS" id="PR00258">
    <property type="entry name" value="SPERACTRCPTR"/>
</dbReference>
<dbReference type="Gene3D" id="3.10.250.10">
    <property type="entry name" value="SRCR-like domain"/>
    <property type="match status" value="1"/>
</dbReference>
<accession>A0A9Q1FYB6</accession>
<dbReference type="InterPro" id="IPR036179">
    <property type="entry name" value="Ig-like_dom_sf"/>
</dbReference>
<protein>
    <recommendedName>
        <fullName evidence="8">Deleted in malignant brain tumors 1 protein-like</fullName>
    </recommendedName>
</protein>
<evidence type="ECO:0000256" key="1">
    <source>
        <dbReference type="ARBA" id="ARBA00023157"/>
    </source>
</evidence>
<proteinExistence type="predicted"/>
<keyword evidence="3" id="KW-0472">Membrane</keyword>
<dbReference type="Gene3D" id="2.60.40.10">
    <property type="entry name" value="Immunoglobulins"/>
    <property type="match status" value="2"/>
</dbReference>
<evidence type="ECO:0000259" key="4">
    <source>
        <dbReference type="PROSITE" id="PS50287"/>
    </source>
</evidence>
<feature type="transmembrane region" description="Helical" evidence="3">
    <location>
        <begin position="21"/>
        <end position="40"/>
    </location>
</feature>
<dbReference type="AlphaFoldDB" id="A0A9Q1FYB6"/>
<dbReference type="OrthoDB" id="536948at2759"/>